<protein>
    <submittedName>
        <fullName evidence="1">Uncharacterized protein</fullName>
    </submittedName>
</protein>
<dbReference type="Proteomes" id="UP000555407">
    <property type="component" value="Unassembled WGS sequence"/>
</dbReference>
<gene>
    <name evidence="1" type="ORF">BJY22_003957</name>
</gene>
<proteinExistence type="predicted"/>
<accession>A0A7X5VBP2</accession>
<comment type="caution">
    <text evidence="1">The sequence shown here is derived from an EMBL/GenBank/DDBJ whole genome shotgun (WGS) entry which is preliminary data.</text>
</comment>
<name>A0A7X5VBP2_9ACTN</name>
<evidence type="ECO:0000313" key="2">
    <source>
        <dbReference type="Proteomes" id="UP000555407"/>
    </source>
</evidence>
<sequence>MTPALLVVSCIAAVLTILMLTDLLRDLGGGNE</sequence>
<keyword evidence="2" id="KW-1185">Reference proteome</keyword>
<reference evidence="1 2" key="1">
    <citation type="submission" date="2020-03" db="EMBL/GenBank/DDBJ databases">
        <title>Sequencing the genomes of 1000 actinobacteria strains.</title>
        <authorList>
            <person name="Klenk H.-P."/>
        </authorList>
    </citation>
    <scope>NUCLEOTIDE SEQUENCE [LARGE SCALE GENOMIC DNA]</scope>
    <source>
        <strain evidence="1 2">DSM 45490</strain>
    </source>
</reference>
<evidence type="ECO:0000313" key="1">
    <source>
        <dbReference type="EMBL" id="NIK58240.1"/>
    </source>
</evidence>
<dbReference type="EMBL" id="JAASRO010000001">
    <property type="protein sequence ID" value="NIK58240.1"/>
    <property type="molecule type" value="Genomic_DNA"/>
</dbReference>
<dbReference type="AlphaFoldDB" id="A0A7X5VBP2"/>
<organism evidence="1 2">
    <name type="scientific">Kribbella shirazensis</name>
    <dbReference type="NCBI Taxonomy" id="1105143"/>
    <lineage>
        <taxon>Bacteria</taxon>
        <taxon>Bacillati</taxon>
        <taxon>Actinomycetota</taxon>
        <taxon>Actinomycetes</taxon>
        <taxon>Propionibacteriales</taxon>
        <taxon>Kribbellaceae</taxon>
        <taxon>Kribbella</taxon>
    </lineage>
</organism>